<protein>
    <submittedName>
        <fullName evidence="8">F0F1 ATP synthase subunit epsilon</fullName>
    </submittedName>
</protein>
<evidence type="ECO:0000313" key="8">
    <source>
        <dbReference type="EMBL" id="WXL28549.1"/>
    </source>
</evidence>
<reference evidence="8" key="1">
    <citation type="submission" date="2024-03" db="EMBL/GenBank/DDBJ databases">
        <title>Complete genome sequence of Mycoplasma gypis type strain B1/T1.</title>
        <authorList>
            <person name="Spergser J."/>
        </authorList>
    </citation>
    <scope>NUCLEOTIDE SEQUENCE [LARGE SCALE GENOMIC DNA]</scope>
    <source>
        <strain evidence="8">B1/T1</strain>
    </source>
</reference>
<feature type="domain" description="ATP synthase F1 complex delta/epsilon subunit N-terminal" evidence="7">
    <location>
        <begin position="6"/>
        <end position="82"/>
    </location>
</feature>
<dbReference type="Gene3D" id="2.60.15.10">
    <property type="entry name" value="F0F1 ATP synthase delta/epsilon subunit, N-terminal"/>
    <property type="match status" value="1"/>
</dbReference>
<keyword evidence="6" id="KW-0066">ATP synthesis</keyword>
<dbReference type="Pfam" id="PF02823">
    <property type="entry name" value="ATP-synt_DE_N"/>
    <property type="match status" value="1"/>
</dbReference>
<evidence type="ECO:0000256" key="3">
    <source>
        <dbReference type="ARBA" id="ARBA00022448"/>
    </source>
</evidence>
<dbReference type="EMBL" id="CP148066">
    <property type="protein sequence ID" value="WXL28549.1"/>
    <property type="molecule type" value="Genomic_DNA"/>
</dbReference>
<dbReference type="Proteomes" id="UP001460679">
    <property type="component" value="Chromosome"/>
</dbReference>
<comment type="subcellular location">
    <subcellularLocation>
        <location evidence="1">Endomembrane system</location>
        <topology evidence="1">Peripheral membrane protein</topology>
    </subcellularLocation>
</comment>
<keyword evidence="5" id="KW-0472">Membrane</keyword>
<keyword evidence="4" id="KW-0406">Ion transport</keyword>
<name>A0ABZ2RW82_9BACT</name>
<evidence type="ECO:0000313" key="9">
    <source>
        <dbReference type="Proteomes" id="UP001460679"/>
    </source>
</evidence>
<keyword evidence="3" id="KW-0813">Transport</keyword>
<evidence type="ECO:0000256" key="2">
    <source>
        <dbReference type="ARBA" id="ARBA00005712"/>
    </source>
</evidence>
<evidence type="ECO:0000259" key="7">
    <source>
        <dbReference type="Pfam" id="PF02823"/>
    </source>
</evidence>
<comment type="similarity">
    <text evidence="2">Belongs to the ATPase epsilon chain family.</text>
</comment>
<sequence length="118" mass="13264">MTEAYLTITTPHGSFLETKTDVVTLKTTEGYIGIQANCLEFMAAIVSSKLYVNSQNNNQKIYYVNQGIVHSKGDRIDIIVNDISEQPLNLEPTFVPDESVKKYCFIEELNIKKALSKS</sequence>
<evidence type="ECO:0000256" key="5">
    <source>
        <dbReference type="ARBA" id="ARBA00023136"/>
    </source>
</evidence>
<dbReference type="InterPro" id="IPR001469">
    <property type="entry name" value="ATP_synth_F1_dsu/esu"/>
</dbReference>
<dbReference type="InterPro" id="IPR020546">
    <property type="entry name" value="ATP_synth_F1_dsu/esu_N"/>
</dbReference>
<evidence type="ECO:0000256" key="6">
    <source>
        <dbReference type="ARBA" id="ARBA00023196"/>
    </source>
</evidence>
<dbReference type="CDD" id="cd12152">
    <property type="entry name" value="F1-ATPase_delta"/>
    <property type="match status" value="1"/>
</dbReference>
<accession>A0ABZ2RW82</accession>
<evidence type="ECO:0000256" key="1">
    <source>
        <dbReference type="ARBA" id="ARBA00004184"/>
    </source>
</evidence>
<keyword evidence="6" id="KW-0139">CF(1)</keyword>
<dbReference type="RefSeq" id="WP_205498816.1">
    <property type="nucleotide sequence ID" value="NZ_CP148066.1"/>
</dbReference>
<dbReference type="InterPro" id="IPR036771">
    <property type="entry name" value="ATPsynth_dsu/esu_N"/>
</dbReference>
<proteinExistence type="inferred from homology"/>
<keyword evidence="9" id="KW-1185">Reference proteome</keyword>
<dbReference type="SUPFAM" id="SSF51344">
    <property type="entry name" value="Epsilon subunit of F1F0-ATP synthase N-terminal domain"/>
    <property type="match status" value="1"/>
</dbReference>
<evidence type="ECO:0000256" key="4">
    <source>
        <dbReference type="ARBA" id="ARBA00023065"/>
    </source>
</evidence>
<gene>
    <name evidence="8" type="ORF">WG616_00760</name>
</gene>
<organism evidence="8 9">
    <name type="scientific">[Mycoplasma] gypis</name>
    <dbReference type="NCBI Taxonomy" id="92404"/>
    <lineage>
        <taxon>Bacteria</taxon>
        <taxon>Bacillati</taxon>
        <taxon>Mycoplasmatota</taxon>
        <taxon>Mycoplasmoidales</taxon>
        <taxon>Metamycoplasmataceae</taxon>
        <taxon>Metamycoplasma</taxon>
    </lineage>
</organism>